<dbReference type="Pfam" id="PF01266">
    <property type="entry name" value="DAO"/>
    <property type="match status" value="1"/>
</dbReference>
<protein>
    <submittedName>
        <fullName evidence="3">Glycerol-3-phosphate dehydrogenase</fullName>
    </submittedName>
</protein>
<dbReference type="InterPro" id="IPR006076">
    <property type="entry name" value="FAD-dep_OxRdtase"/>
</dbReference>
<dbReference type="Proteomes" id="UP000243406">
    <property type="component" value="Unassembled WGS sequence"/>
</dbReference>
<evidence type="ECO:0000313" key="4">
    <source>
        <dbReference type="Proteomes" id="UP000243406"/>
    </source>
</evidence>
<dbReference type="EMBL" id="FUYN01000001">
    <property type="protein sequence ID" value="SKB29528.1"/>
    <property type="molecule type" value="Genomic_DNA"/>
</dbReference>
<dbReference type="CDD" id="cd19946">
    <property type="entry name" value="GlpA-like_Fer2_BFD-like"/>
    <property type="match status" value="1"/>
</dbReference>
<reference evidence="4" key="1">
    <citation type="submission" date="2017-02" db="EMBL/GenBank/DDBJ databases">
        <authorList>
            <person name="Varghese N."/>
            <person name="Submissions S."/>
        </authorList>
    </citation>
    <scope>NUCLEOTIDE SEQUENCE [LARGE SCALE GENOMIC DNA]</scope>
    <source>
        <strain evidence="4">ATCC 35199</strain>
    </source>
</reference>
<dbReference type="SUPFAM" id="SSF51905">
    <property type="entry name" value="FAD/NAD(P)-binding domain"/>
    <property type="match status" value="1"/>
</dbReference>
<gene>
    <name evidence="3" type="ORF">SAMN02745120_0729</name>
</gene>
<evidence type="ECO:0000313" key="3">
    <source>
        <dbReference type="EMBL" id="SKB29528.1"/>
    </source>
</evidence>
<dbReference type="InterPro" id="IPR052745">
    <property type="entry name" value="G3P_Oxidase/Oxidoreductase"/>
</dbReference>
<dbReference type="PANTHER" id="PTHR42720:SF1">
    <property type="entry name" value="GLYCEROL 3-PHOSPHATE OXIDASE"/>
    <property type="match status" value="1"/>
</dbReference>
<name>A0A1T5A3J9_9FIRM</name>
<dbReference type="AlphaFoldDB" id="A0A1T5A3J9"/>
<dbReference type="Pfam" id="PF04324">
    <property type="entry name" value="Fer2_BFD"/>
    <property type="match status" value="1"/>
</dbReference>
<sequence length="480" mass="52576">MYDVTIIGAGVVGASIARELSRYMLKTLVLEKNIEVCQGTTKANSAIVHGGYDAYEGSLKAKLNVWGNKLYSQLTEELEVSFDRIGSLVVAFNEEEMKELEVLYKRGLNNQVEGLELVDGDRARELEPNLSKEVIGALYCSSAGIVCPFNMTFALIENAIENNVELKTSEKVESIEKLDEGFKITTSKSEYKTKYIVNAAGLYSDKIANLIGDNEFEILPRKGEYRILDRNAGDNVTKVIFQAPTKVGKGILVAPTVHGNIIVGPTADNVDSVEDTTTSSSGIEKVDELSRKSIPNLPLNQSIRVFAGVRASSDKKDFVIYPSKNAKGFINVGGIDSPGLASSPAIAKYVAKLLNEQGLELEENPSFNPKRKAILGFEHMSLEEKKEILKQNPKYSKIICRCESITEGEIIEAIKRPAGARTLDGVKRRVRPGSGRCQGGFCAPRVMEILSRELNIPIEELVKENHGSALVDSKIKGGDR</sequence>
<dbReference type="InterPro" id="IPR036188">
    <property type="entry name" value="FAD/NAD-bd_sf"/>
</dbReference>
<evidence type="ECO:0000259" key="2">
    <source>
        <dbReference type="Pfam" id="PF04324"/>
    </source>
</evidence>
<dbReference type="RefSeq" id="WP_079588679.1">
    <property type="nucleotide sequence ID" value="NZ_FUYN01000001.1"/>
</dbReference>
<evidence type="ECO:0000259" key="1">
    <source>
        <dbReference type="Pfam" id="PF01266"/>
    </source>
</evidence>
<dbReference type="PRINTS" id="PR00469">
    <property type="entry name" value="PNDRDTASEII"/>
</dbReference>
<dbReference type="OrthoDB" id="9801699at2"/>
<organism evidence="3 4">
    <name type="scientific">Acetoanaerobium noterae</name>
    <dbReference type="NCBI Taxonomy" id="745369"/>
    <lineage>
        <taxon>Bacteria</taxon>
        <taxon>Bacillati</taxon>
        <taxon>Bacillota</taxon>
        <taxon>Clostridia</taxon>
        <taxon>Peptostreptococcales</taxon>
        <taxon>Filifactoraceae</taxon>
        <taxon>Acetoanaerobium</taxon>
    </lineage>
</organism>
<dbReference type="Gene3D" id="3.30.9.10">
    <property type="entry name" value="D-Amino Acid Oxidase, subunit A, domain 2"/>
    <property type="match status" value="1"/>
</dbReference>
<dbReference type="InterPro" id="IPR007419">
    <property type="entry name" value="BFD-like_2Fe2S-bd_dom"/>
</dbReference>
<keyword evidence="4" id="KW-1185">Reference proteome</keyword>
<accession>A0A1T5A3J9</accession>
<dbReference type="Gene3D" id="1.10.10.1100">
    <property type="entry name" value="BFD-like [2Fe-2S]-binding domain"/>
    <property type="match status" value="1"/>
</dbReference>
<dbReference type="PANTHER" id="PTHR42720">
    <property type="entry name" value="GLYCEROL-3-PHOSPHATE DEHYDROGENASE"/>
    <property type="match status" value="1"/>
</dbReference>
<dbReference type="SUPFAM" id="SSF54373">
    <property type="entry name" value="FAD-linked reductases, C-terminal domain"/>
    <property type="match status" value="1"/>
</dbReference>
<feature type="domain" description="BFD-like [2Fe-2S]-binding" evidence="2">
    <location>
        <begin position="398"/>
        <end position="451"/>
    </location>
</feature>
<proteinExistence type="predicted"/>
<dbReference type="Gene3D" id="3.50.50.60">
    <property type="entry name" value="FAD/NAD(P)-binding domain"/>
    <property type="match status" value="1"/>
</dbReference>
<feature type="domain" description="FAD dependent oxidoreductase" evidence="1">
    <location>
        <begin position="3"/>
        <end position="353"/>
    </location>
</feature>
<dbReference type="InterPro" id="IPR041854">
    <property type="entry name" value="BFD-like_2Fe2S-bd_dom_sf"/>
</dbReference>